<gene>
    <name evidence="1" type="ORF">CO172_02860</name>
</gene>
<organism evidence="1 2">
    <name type="scientific">Candidatus Uhrbacteria bacterium CG_4_9_14_3_um_filter_36_7</name>
    <dbReference type="NCBI Taxonomy" id="1975033"/>
    <lineage>
        <taxon>Bacteria</taxon>
        <taxon>Candidatus Uhriibacteriota</taxon>
    </lineage>
</organism>
<evidence type="ECO:0000313" key="1">
    <source>
        <dbReference type="EMBL" id="PJA47179.1"/>
    </source>
</evidence>
<reference evidence="2" key="1">
    <citation type="submission" date="2017-09" db="EMBL/GenBank/DDBJ databases">
        <title>Depth-based differentiation of microbial function through sediment-hosted aquifers and enrichment of novel symbionts in the deep terrestrial subsurface.</title>
        <authorList>
            <person name="Probst A.J."/>
            <person name="Ladd B."/>
            <person name="Jarett J.K."/>
            <person name="Geller-Mcgrath D.E."/>
            <person name="Sieber C.M.K."/>
            <person name="Emerson J.B."/>
            <person name="Anantharaman K."/>
            <person name="Thomas B.C."/>
            <person name="Malmstrom R."/>
            <person name="Stieglmeier M."/>
            <person name="Klingl A."/>
            <person name="Woyke T."/>
            <person name="Ryan C.M."/>
            <person name="Banfield J.F."/>
        </authorList>
    </citation>
    <scope>NUCLEOTIDE SEQUENCE [LARGE SCALE GENOMIC DNA]</scope>
</reference>
<dbReference type="Proteomes" id="UP000229749">
    <property type="component" value="Unassembled WGS sequence"/>
</dbReference>
<evidence type="ECO:0000313" key="2">
    <source>
        <dbReference type="Proteomes" id="UP000229749"/>
    </source>
</evidence>
<proteinExistence type="predicted"/>
<sequence length="112" mass="13135">MELIENQRSLSLSEDEFNIICQIIPPPFGDIQKYINELKFTRTYLNEMIQFLRQNLLKKEIVVQDGFLKDLCLAFKICCDIIDPLEIQTVTGHTWLEVMKIYDKLYIATFAG</sequence>
<dbReference type="AlphaFoldDB" id="A0A2M7XH45"/>
<comment type="caution">
    <text evidence="1">The sequence shown here is derived from an EMBL/GenBank/DDBJ whole genome shotgun (WGS) entry which is preliminary data.</text>
</comment>
<dbReference type="EMBL" id="PFWS01000044">
    <property type="protein sequence ID" value="PJA47179.1"/>
    <property type="molecule type" value="Genomic_DNA"/>
</dbReference>
<protein>
    <submittedName>
        <fullName evidence="1">Uncharacterized protein</fullName>
    </submittedName>
</protein>
<name>A0A2M7XH45_9BACT</name>
<accession>A0A2M7XH45</accession>